<dbReference type="Gene3D" id="2.60.40.10">
    <property type="entry name" value="Immunoglobulins"/>
    <property type="match status" value="1"/>
</dbReference>
<protein>
    <submittedName>
        <fullName evidence="6">Rib/alpha-like domain-containing protein</fullName>
    </submittedName>
</protein>
<dbReference type="Pfam" id="PF18884">
    <property type="entry name" value="TSP3_bac"/>
    <property type="match status" value="8"/>
</dbReference>
<comment type="subcellular location">
    <subcellularLocation>
        <location evidence="1">Secreted</location>
    </subcellularLocation>
</comment>
<evidence type="ECO:0000256" key="1">
    <source>
        <dbReference type="ARBA" id="ARBA00004613"/>
    </source>
</evidence>
<comment type="caution">
    <text evidence="6">The sequence shown here is derived from an EMBL/GenBank/DDBJ whole genome shotgun (WGS) entry which is preliminary data.</text>
</comment>
<feature type="region of interest" description="Disordered" evidence="5">
    <location>
        <begin position="445"/>
        <end position="485"/>
    </location>
</feature>
<evidence type="ECO:0000256" key="5">
    <source>
        <dbReference type="SAM" id="MobiDB-lite"/>
    </source>
</evidence>
<feature type="compositionally biased region" description="Low complexity" evidence="5">
    <location>
        <begin position="216"/>
        <end position="226"/>
    </location>
</feature>
<evidence type="ECO:0000313" key="7">
    <source>
        <dbReference type="Proteomes" id="UP001071110"/>
    </source>
</evidence>
<reference evidence="6" key="1">
    <citation type="submission" date="2022-08" db="EMBL/GenBank/DDBJ databases">
        <title>Corynebacterium sp. nov., isolated from clinical breast specimens.</title>
        <authorList>
            <person name="Zhang T."/>
        </authorList>
    </citation>
    <scope>NUCLEOTIDE SEQUENCE</scope>
    <source>
        <strain evidence="6">CCUG 57942</strain>
    </source>
</reference>
<evidence type="ECO:0000256" key="4">
    <source>
        <dbReference type="ARBA" id="ARBA00022837"/>
    </source>
</evidence>
<feature type="compositionally biased region" description="Acidic residues" evidence="5">
    <location>
        <begin position="93"/>
        <end position="102"/>
    </location>
</feature>
<keyword evidence="4" id="KW-0106">Calcium</keyword>
<feature type="compositionally biased region" description="Low complexity" evidence="5">
    <location>
        <begin position="112"/>
        <end position="122"/>
    </location>
</feature>
<evidence type="ECO:0000256" key="3">
    <source>
        <dbReference type="ARBA" id="ARBA00022729"/>
    </source>
</evidence>
<feature type="compositionally biased region" description="Acidic residues" evidence="5">
    <location>
        <begin position="43"/>
        <end position="52"/>
    </location>
</feature>
<feature type="compositionally biased region" description="Basic and acidic residues" evidence="5">
    <location>
        <begin position="463"/>
        <end position="485"/>
    </location>
</feature>
<keyword evidence="3" id="KW-0732">Signal</keyword>
<feature type="compositionally biased region" description="Basic and acidic residues" evidence="5">
    <location>
        <begin position="183"/>
        <end position="197"/>
    </location>
</feature>
<keyword evidence="2" id="KW-0964">Secreted</keyword>
<dbReference type="AlphaFoldDB" id="A0A9Q4NT47"/>
<feature type="compositionally biased region" description="Basic and acidic residues" evidence="5">
    <location>
        <begin position="131"/>
        <end position="146"/>
    </location>
</feature>
<proteinExistence type="predicted"/>
<dbReference type="PANTHER" id="PTHR37467">
    <property type="entry name" value="EXPORTED CALCIUM-BINDING GLYCOPROTEIN-RELATED"/>
    <property type="match status" value="1"/>
</dbReference>
<feature type="compositionally biased region" description="Acidic residues" evidence="5">
    <location>
        <begin position="63"/>
        <end position="75"/>
    </location>
</feature>
<gene>
    <name evidence="6" type="ORF">NUW87_11100</name>
</gene>
<dbReference type="EMBL" id="JANRML010000027">
    <property type="protein sequence ID" value="MCZ2221906.1"/>
    <property type="molecule type" value="Genomic_DNA"/>
</dbReference>
<keyword evidence="7" id="KW-1185">Reference proteome</keyword>
<organism evidence="6 7">
    <name type="scientific">Corynebacterium pilbarense</name>
    <dbReference type="NCBI Taxonomy" id="1288393"/>
    <lineage>
        <taxon>Bacteria</taxon>
        <taxon>Bacillati</taxon>
        <taxon>Actinomycetota</taxon>
        <taxon>Actinomycetes</taxon>
        <taxon>Mycobacteriales</taxon>
        <taxon>Corynebacteriaceae</taxon>
        <taxon>Corynebacterium</taxon>
    </lineage>
</organism>
<feature type="region of interest" description="Disordered" evidence="5">
    <location>
        <begin position="1"/>
        <end position="280"/>
    </location>
</feature>
<accession>A0A9Q4NT47</accession>
<dbReference type="InterPro" id="IPR053180">
    <property type="entry name" value="Ca-binding_acidic-repeat"/>
</dbReference>
<dbReference type="InterPro" id="IPR059100">
    <property type="entry name" value="TSP3_bac"/>
</dbReference>
<dbReference type="PANTHER" id="PTHR37467:SF1">
    <property type="entry name" value="EXPORTED CALCIUM-BINDING GLYCOPROTEIN"/>
    <property type="match status" value="1"/>
</dbReference>
<evidence type="ECO:0000313" key="6">
    <source>
        <dbReference type="EMBL" id="MCZ2221906.1"/>
    </source>
</evidence>
<evidence type="ECO:0000256" key="2">
    <source>
        <dbReference type="ARBA" id="ARBA00022525"/>
    </source>
</evidence>
<feature type="non-terminal residue" evidence="6">
    <location>
        <position position="1"/>
    </location>
</feature>
<feature type="compositionally biased region" description="Acidic residues" evidence="5">
    <location>
        <begin position="167"/>
        <end position="179"/>
    </location>
</feature>
<dbReference type="GO" id="GO:0005975">
    <property type="term" value="P:carbohydrate metabolic process"/>
    <property type="evidence" value="ECO:0007669"/>
    <property type="project" value="UniProtKB-ARBA"/>
</dbReference>
<dbReference type="Proteomes" id="UP001071110">
    <property type="component" value="Unassembled WGS sequence"/>
</dbReference>
<sequence>GDKITVPVEVTYPDGSKDNVDVTVTVEKPVTPPVEPNDKDSDGDGLTDEEEKELGTDPNNPDTDGDGINDGDEVTGDGNKFDGKPTDPLNPDTDGDGINDGDEVNRKDKDGNPAPTDPNNPDTDGDGVNDGDEKKDGTNPLEKDSDGDGLTDAEEKEHGTDPNNPDTDGDGINDGDEVTGDGNKFDGKPTDPTKADTDGDGINDGDEVNRKDKDGNPAPTDPNNPDTDGDGISDGKEIEDGTDPLTPEKGDVKDTTPPTVNPIKPGDKTVSGTGDRPNEKIIVELPGGKKVETETDKNGKWTVKVPAEVELKPGDKVIVSDGAGNKTTEQVGIDTGKCVATSVGFGLPLLALIPLGLATQMEIPGLSNVVADANAQLQAANTQIQQQLGLFNPEIAAQVDAANKQLAAFGTDLGTVAAGLALIAAGILAGTLIYDNCSPNGGGSSVKDLELKGSSGKTYAGSSKKDSKDAESGSSKKDDKAADKK</sequence>
<name>A0A9Q4NT47_9CORY</name>
<dbReference type="InterPro" id="IPR013783">
    <property type="entry name" value="Ig-like_fold"/>
</dbReference>